<reference evidence="2" key="1">
    <citation type="submission" date="2019-12" db="EMBL/GenBank/DDBJ databases">
        <title>An insight into the sialome of adult female Ixodes ricinus ticks feeding for 6 days.</title>
        <authorList>
            <person name="Perner J."/>
            <person name="Ribeiro J.M.C."/>
        </authorList>
    </citation>
    <scope>NUCLEOTIDE SEQUENCE</scope>
    <source>
        <strain evidence="2">Semi-engorged</strain>
        <tissue evidence="2">Salivary glands</tissue>
    </source>
</reference>
<dbReference type="EMBL" id="GIFC01001946">
    <property type="protein sequence ID" value="MXU84029.1"/>
    <property type="molecule type" value="Transcribed_RNA"/>
</dbReference>
<proteinExistence type="predicted"/>
<evidence type="ECO:0000313" key="2">
    <source>
        <dbReference type="EMBL" id="MXU84029.1"/>
    </source>
</evidence>
<feature type="signal peptide" evidence="1">
    <location>
        <begin position="1"/>
        <end position="24"/>
    </location>
</feature>
<name>A0A6B0TVC7_IXORI</name>
<feature type="chain" id="PRO_5025636167" evidence="1">
    <location>
        <begin position="25"/>
        <end position="78"/>
    </location>
</feature>
<sequence>MLAPGSALLAWWGLEPFLAPFAKWAGWQVAASRDPGTVWFGDGYSLLCPRMLGRPLDRGLAVGADTCEDAISSGRANP</sequence>
<keyword evidence="1" id="KW-0732">Signal</keyword>
<organism evidence="2">
    <name type="scientific">Ixodes ricinus</name>
    <name type="common">Common tick</name>
    <name type="synonym">Acarus ricinus</name>
    <dbReference type="NCBI Taxonomy" id="34613"/>
    <lineage>
        <taxon>Eukaryota</taxon>
        <taxon>Metazoa</taxon>
        <taxon>Ecdysozoa</taxon>
        <taxon>Arthropoda</taxon>
        <taxon>Chelicerata</taxon>
        <taxon>Arachnida</taxon>
        <taxon>Acari</taxon>
        <taxon>Parasitiformes</taxon>
        <taxon>Ixodida</taxon>
        <taxon>Ixodoidea</taxon>
        <taxon>Ixodidae</taxon>
        <taxon>Ixodinae</taxon>
        <taxon>Ixodes</taxon>
    </lineage>
</organism>
<accession>A0A6B0TVC7</accession>
<evidence type="ECO:0000256" key="1">
    <source>
        <dbReference type="SAM" id="SignalP"/>
    </source>
</evidence>
<protein>
    <submittedName>
        <fullName evidence="2">Putative secreted protein</fullName>
    </submittedName>
</protein>
<dbReference type="AlphaFoldDB" id="A0A6B0TVC7"/>